<name>A0A1G9DJ98_9GAMM</name>
<dbReference type="Proteomes" id="UP000199305">
    <property type="component" value="Unassembled WGS sequence"/>
</dbReference>
<dbReference type="GO" id="GO:0003677">
    <property type="term" value="F:DNA binding"/>
    <property type="evidence" value="ECO:0007669"/>
    <property type="project" value="UniProtKB-KW"/>
</dbReference>
<dbReference type="Pfam" id="PF05901">
    <property type="entry name" value="Excalibur"/>
    <property type="match status" value="1"/>
</dbReference>
<dbReference type="PANTHER" id="PTHR46565:SF20">
    <property type="entry name" value="COLD SHOCK DOMAIN-CONTAINING PROTEIN 4"/>
    <property type="match status" value="1"/>
</dbReference>
<dbReference type="PANTHER" id="PTHR46565">
    <property type="entry name" value="COLD SHOCK DOMAIN PROTEIN 2"/>
    <property type="match status" value="1"/>
</dbReference>
<dbReference type="AlphaFoldDB" id="A0A1G9DJ98"/>
<evidence type="ECO:0000259" key="3">
    <source>
        <dbReference type="PROSITE" id="PS51857"/>
    </source>
</evidence>
<dbReference type="InterPro" id="IPR008613">
    <property type="entry name" value="Excalibur_Ca-bd_domain"/>
</dbReference>
<gene>
    <name evidence="4" type="ORF">SAMN05216212_2826</name>
</gene>
<dbReference type="InterPro" id="IPR019844">
    <property type="entry name" value="CSD_CS"/>
</dbReference>
<keyword evidence="2" id="KW-0812">Transmembrane</keyword>
<dbReference type="CDD" id="cd04458">
    <property type="entry name" value="CSP_CDS"/>
    <property type="match status" value="1"/>
</dbReference>
<dbReference type="STRING" id="658219.SAMN05216212_2826"/>
<keyword evidence="2" id="KW-0472">Membrane</keyword>
<dbReference type="InterPro" id="IPR012340">
    <property type="entry name" value="NA-bd_OB-fold"/>
</dbReference>
<dbReference type="PROSITE" id="PS00352">
    <property type="entry name" value="CSD_1"/>
    <property type="match status" value="1"/>
</dbReference>
<feature type="transmembrane region" description="Helical" evidence="2">
    <location>
        <begin position="87"/>
        <end position="105"/>
    </location>
</feature>
<feature type="domain" description="CSD" evidence="3">
    <location>
        <begin position="2"/>
        <end position="67"/>
    </location>
</feature>
<dbReference type="RefSeq" id="WP_091515608.1">
    <property type="nucleotide sequence ID" value="NZ_FNFH01000006.1"/>
</dbReference>
<dbReference type="EMBL" id="FNFH01000006">
    <property type="protein sequence ID" value="SDK63825.1"/>
    <property type="molecule type" value="Genomic_DNA"/>
</dbReference>
<dbReference type="PROSITE" id="PS51857">
    <property type="entry name" value="CSD_2"/>
    <property type="match status" value="1"/>
</dbReference>
<dbReference type="SUPFAM" id="SSF50249">
    <property type="entry name" value="Nucleic acid-binding proteins"/>
    <property type="match status" value="1"/>
</dbReference>
<dbReference type="Pfam" id="PF00313">
    <property type="entry name" value="CSD"/>
    <property type="match status" value="1"/>
</dbReference>
<evidence type="ECO:0000256" key="2">
    <source>
        <dbReference type="SAM" id="Phobius"/>
    </source>
</evidence>
<evidence type="ECO:0000313" key="4">
    <source>
        <dbReference type="EMBL" id="SDK63825.1"/>
    </source>
</evidence>
<dbReference type="PRINTS" id="PR00050">
    <property type="entry name" value="COLDSHOCK"/>
</dbReference>
<dbReference type="OrthoDB" id="72963at2"/>
<keyword evidence="5" id="KW-1185">Reference proteome</keyword>
<organism evidence="4 5">
    <name type="scientific">Microbulbifer yueqingensis</name>
    <dbReference type="NCBI Taxonomy" id="658219"/>
    <lineage>
        <taxon>Bacteria</taxon>
        <taxon>Pseudomonadati</taxon>
        <taxon>Pseudomonadota</taxon>
        <taxon>Gammaproteobacteria</taxon>
        <taxon>Cellvibrionales</taxon>
        <taxon>Microbulbiferaceae</taxon>
        <taxon>Microbulbifer</taxon>
    </lineage>
</organism>
<comment type="subcellular location">
    <subcellularLocation>
        <location evidence="1">Cytoplasm</location>
    </subcellularLocation>
</comment>
<keyword evidence="4" id="KW-0238">DNA-binding</keyword>
<dbReference type="Gene3D" id="2.40.50.140">
    <property type="entry name" value="Nucleic acid-binding proteins"/>
    <property type="match status" value="1"/>
</dbReference>
<evidence type="ECO:0000256" key="1">
    <source>
        <dbReference type="RuleBase" id="RU000408"/>
    </source>
</evidence>
<proteinExistence type="predicted"/>
<dbReference type="SMART" id="SM00357">
    <property type="entry name" value="CSP"/>
    <property type="match status" value="1"/>
</dbReference>
<dbReference type="InterPro" id="IPR011129">
    <property type="entry name" value="CSD"/>
</dbReference>
<keyword evidence="2" id="KW-1133">Transmembrane helix</keyword>
<evidence type="ECO:0000313" key="5">
    <source>
        <dbReference type="Proteomes" id="UP000199305"/>
    </source>
</evidence>
<dbReference type="GO" id="GO:0005829">
    <property type="term" value="C:cytosol"/>
    <property type="evidence" value="ECO:0007669"/>
    <property type="project" value="UniProtKB-ARBA"/>
</dbReference>
<reference evidence="5" key="1">
    <citation type="submission" date="2016-10" db="EMBL/GenBank/DDBJ databases">
        <authorList>
            <person name="Varghese N."/>
            <person name="Submissions S."/>
        </authorList>
    </citation>
    <scope>NUCLEOTIDE SEQUENCE [LARGE SCALE GENOMIC DNA]</scope>
    <source>
        <strain evidence="5">CGMCC 1.10658</strain>
    </source>
</reference>
<accession>A0A1G9DJ98</accession>
<protein>
    <submittedName>
        <fullName evidence="4">Cold-shock DNA-binding protein family</fullName>
    </submittedName>
</protein>
<sequence length="174" mass="19586">MRIHGTLKKWNDERGFGFIESPQDAEEIFVHISAFPVDGVRPREGEIVSFERRKDSEGRVRAENIIRTRSRQSKSARIAPKVNGGSFVRYVLTAIIAITAGLALFNRYVPHSSSPDDVSSRPANSAKTTFRCDSRTHCSQMTSCAEARYFLRNCPGTKMDGNNDGEPCERQWCN</sequence>
<dbReference type="InterPro" id="IPR002059">
    <property type="entry name" value="CSP_DNA-bd"/>
</dbReference>